<dbReference type="InterPro" id="IPR051783">
    <property type="entry name" value="NAD(P)-dependent_oxidoreduct"/>
</dbReference>
<evidence type="ECO:0000313" key="2">
    <source>
        <dbReference type="EMBL" id="CDO58320.1"/>
    </source>
</evidence>
<dbReference type="GO" id="GO:0004029">
    <property type="term" value="F:aldehyde dehydrogenase (NAD+) activity"/>
    <property type="evidence" value="ECO:0007669"/>
    <property type="project" value="TreeGrafter"/>
</dbReference>
<keyword evidence="3" id="KW-1185">Reference proteome</keyword>
<dbReference type="HOGENOM" id="CLU_007383_6_0_5"/>
<dbReference type="PANTHER" id="PTHR48079:SF6">
    <property type="entry name" value="NAD(P)-BINDING DOMAIN-CONTAINING PROTEIN-RELATED"/>
    <property type="match status" value="1"/>
</dbReference>
<sequence length="335" mass="36006">MTANLTLVTGGAGFLGRHVVDCLLAIGCSVRVLDRQPDDRQSGAEWVLGSVTDEQTVAAACTGVSRIIHLAAIPHLWSPDMRDFARVNHTGTQMLLDAAKVQNVSAFVHVSSLTTRVAGASGAVPRSVTEADLPRVDDMLGAYPRSKWLAEAAARQAYDDGLPVRIAIPTMPLGPGDVGLTPPSRMVLDFVSGRTPAYLETWMNIADARDMAASIVAMLDIDVPRHGLFVGGENLLLSDLLHRVEALSGVSMPKSTVPGFVAQAFAYADEFVATRITGKPPKAPLTGVKLARRPIQFDMQAARKVLPPARYSLDDTLNDLLNWFETEGLWSGRKS</sequence>
<dbReference type="EC" id="5.1.3.2" evidence="2"/>
<dbReference type="Pfam" id="PF01370">
    <property type="entry name" value="Epimerase"/>
    <property type="match status" value="1"/>
</dbReference>
<reference evidence="2 3" key="1">
    <citation type="journal article" date="2014" name="Front. Genet.">
        <title>Genome and metabolic network of "Candidatus Phaeomarinobacter ectocarpi" Ec32, a new candidate genus of Alphaproteobacteria frequently associated with brown algae.</title>
        <authorList>
            <person name="Dittami S.M."/>
            <person name="Barbeyron T."/>
            <person name="Boyen C."/>
            <person name="Cambefort J."/>
            <person name="Collet G."/>
            <person name="Delage L."/>
            <person name="Gobet A."/>
            <person name="Groisillier A."/>
            <person name="Leblanc C."/>
            <person name="Michel G."/>
            <person name="Scornet D."/>
            <person name="Siegel A."/>
            <person name="Tapia J.E."/>
            <person name="Tonon T."/>
        </authorList>
    </citation>
    <scope>NUCLEOTIDE SEQUENCE [LARGE SCALE GENOMIC DNA]</scope>
    <source>
        <strain evidence="2 3">Ec32</strain>
    </source>
</reference>
<dbReference type="InterPro" id="IPR001509">
    <property type="entry name" value="Epimerase_deHydtase"/>
</dbReference>
<dbReference type="SUPFAM" id="SSF51735">
    <property type="entry name" value="NAD(P)-binding Rossmann-fold domains"/>
    <property type="match status" value="1"/>
</dbReference>
<proteinExistence type="predicted"/>
<name>X5MK78_9HYPH</name>
<dbReference type="KEGG" id="pect:BN1012_Phect106"/>
<dbReference type="PANTHER" id="PTHR48079">
    <property type="entry name" value="PROTEIN YEEZ"/>
    <property type="match status" value="1"/>
</dbReference>
<dbReference type="AlphaFoldDB" id="X5MK78"/>
<dbReference type="STRING" id="1458461.BN1012_Phect106"/>
<dbReference type="Gene3D" id="3.40.50.720">
    <property type="entry name" value="NAD(P)-binding Rossmann-like Domain"/>
    <property type="match status" value="1"/>
</dbReference>
<keyword evidence="2" id="KW-0413">Isomerase</keyword>
<dbReference type="Proteomes" id="UP000032160">
    <property type="component" value="Chromosome I"/>
</dbReference>
<accession>X5MK78</accession>
<feature type="domain" description="NAD-dependent epimerase/dehydratase" evidence="1">
    <location>
        <begin position="7"/>
        <end position="220"/>
    </location>
</feature>
<dbReference type="InterPro" id="IPR036291">
    <property type="entry name" value="NAD(P)-bd_dom_sf"/>
</dbReference>
<dbReference type="EMBL" id="HG966617">
    <property type="protein sequence ID" value="CDO58320.1"/>
    <property type="molecule type" value="Genomic_DNA"/>
</dbReference>
<evidence type="ECO:0000259" key="1">
    <source>
        <dbReference type="Pfam" id="PF01370"/>
    </source>
</evidence>
<dbReference type="GO" id="GO:0003978">
    <property type="term" value="F:UDP-glucose 4-epimerase activity"/>
    <property type="evidence" value="ECO:0007669"/>
    <property type="project" value="UniProtKB-EC"/>
</dbReference>
<dbReference type="RefSeq" id="WP_052534871.1">
    <property type="nucleotide sequence ID" value="NZ_HG966617.1"/>
</dbReference>
<organism evidence="2 3">
    <name type="scientific">Candidatus Phaeomarinibacter ectocarpi</name>
    <dbReference type="NCBI Taxonomy" id="1458461"/>
    <lineage>
        <taxon>Bacteria</taxon>
        <taxon>Pseudomonadati</taxon>
        <taxon>Pseudomonadota</taxon>
        <taxon>Alphaproteobacteria</taxon>
        <taxon>Hyphomicrobiales</taxon>
        <taxon>Parvibaculaceae</taxon>
        <taxon>Candidatus Phaeomarinibacter</taxon>
    </lineage>
</organism>
<gene>
    <name evidence="2" type="ORF">BN1012_Phect106</name>
</gene>
<evidence type="ECO:0000313" key="3">
    <source>
        <dbReference type="Proteomes" id="UP000032160"/>
    </source>
</evidence>
<dbReference type="GO" id="GO:0005737">
    <property type="term" value="C:cytoplasm"/>
    <property type="evidence" value="ECO:0007669"/>
    <property type="project" value="TreeGrafter"/>
</dbReference>
<protein>
    <submittedName>
        <fullName evidence="2">UDP-glucose 4-epimerase</fullName>
        <ecNumber evidence="2">5.1.3.2</ecNumber>
    </submittedName>
</protein>